<evidence type="ECO:0000313" key="2">
    <source>
        <dbReference type="EMBL" id="KAK0719428.1"/>
    </source>
</evidence>
<comment type="caution">
    <text evidence="2">The sequence shown here is derived from an EMBL/GenBank/DDBJ whole genome shotgun (WGS) entry which is preliminary data.</text>
</comment>
<keyword evidence="3" id="KW-1185">Reference proteome</keyword>
<protein>
    <recommendedName>
        <fullName evidence="1">Clr5 domain-containing protein</fullName>
    </recommendedName>
</protein>
<dbReference type="AlphaFoldDB" id="A0AA40AP57"/>
<dbReference type="InterPro" id="IPR025676">
    <property type="entry name" value="Clr5_dom"/>
</dbReference>
<dbReference type="Pfam" id="PF14420">
    <property type="entry name" value="Clr5"/>
    <property type="match status" value="1"/>
</dbReference>
<organism evidence="2 3">
    <name type="scientific">Lasiosphaeris hirsuta</name>
    <dbReference type="NCBI Taxonomy" id="260670"/>
    <lineage>
        <taxon>Eukaryota</taxon>
        <taxon>Fungi</taxon>
        <taxon>Dikarya</taxon>
        <taxon>Ascomycota</taxon>
        <taxon>Pezizomycotina</taxon>
        <taxon>Sordariomycetes</taxon>
        <taxon>Sordariomycetidae</taxon>
        <taxon>Sordariales</taxon>
        <taxon>Lasiosphaeriaceae</taxon>
        <taxon>Lasiosphaeris</taxon>
    </lineage>
</organism>
<evidence type="ECO:0000259" key="1">
    <source>
        <dbReference type="Pfam" id="PF14420"/>
    </source>
</evidence>
<sequence length="67" mass="7972">MSTLSSASSKADWLHHKADIHRWYLVEKKSLKQVRQILELRGLIVTKDQLDLELKEWDFRKKLPQDA</sequence>
<accession>A0AA40AP57</accession>
<dbReference type="Proteomes" id="UP001172102">
    <property type="component" value="Unassembled WGS sequence"/>
</dbReference>
<gene>
    <name evidence="2" type="ORF">B0H67DRAFT_642784</name>
</gene>
<feature type="domain" description="Clr5" evidence="1">
    <location>
        <begin position="10"/>
        <end position="61"/>
    </location>
</feature>
<evidence type="ECO:0000313" key="3">
    <source>
        <dbReference type="Proteomes" id="UP001172102"/>
    </source>
</evidence>
<name>A0AA40AP57_9PEZI</name>
<proteinExistence type="predicted"/>
<dbReference type="EMBL" id="JAUKUA010000003">
    <property type="protein sequence ID" value="KAK0719428.1"/>
    <property type="molecule type" value="Genomic_DNA"/>
</dbReference>
<reference evidence="2" key="1">
    <citation type="submission" date="2023-06" db="EMBL/GenBank/DDBJ databases">
        <title>Genome-scale phylogeny and comparative genomics of the fungal order Sordariales.</title>
        <authorList>
            <consortium name="Lawrence Berkeley National Laboratory"/>
            <person name="Hensen N."/>
            <person name="Bonometti L."/>
            <person name="Westerberg I."/>
            <person name="Brannstrom I.O."/>
            <person name="Guillou S."/>
            <person name="Cros-Aarteil S."/>
            <person name="Calhoun S."/>
            <person name="Haridas S."/>
            <person name="Kuo A."/>
            <person name="Mondo S."/>
            <person name="Pangilinan J."/>
            <person name="Riley R."/>
            <person name="Labutti K."/>
            <person name="Andreopoulos B."/>
            <person name="Lipzen A."/>
            <person name="Chen C."/>
            <person name="Yanf M."/>
            <person name="Daum C."/>
            <person name="Ng V."/>
            <person name="Clum A."/>
            <person name="Steindorff A."/>
            <person name="Ohm R."/>
            <person name="Martin F."/>
            <person name="Silar P."/>
            <person name="Natvig D."/>
            <person name="Lalanne C."/>
            <person name="Gautier V."/>
            <person name="Ament-Velasquez S.L."/>
            <person name="Kruys A."/>
            <person name="Hutchinson M.I."/>
            <person name="Powell A.J."/>
            <person name="Barry K."/>
            <person name="Miller A.N."/>
            <person name="Grigoriev I.V."/>
            <person name="Debuchy R."/>
            <person name="Gladieux P."/>
            <person name="Thoren M.H."/>
            <person name="Johannesson H."/>
        </authorList>
    </citation>
    <scope>NUCLEOTIDE SEQUENCE</scope>
    <source>
        <strain evidence="2">SMH4607-1</strain>
    </source>
</reference>